<dbReference type="AlphaFoldDB" id="A0AAN8B6E8"/>
<reference evidence="1 2" key="1">
    <citation type="journal article" date="2023" name="Mol. Biol. Evol.">
        <title>Genomics of Secondarily Temperate Adaptation in the Only Non-Antarctic Icefish.</title>
        <authorList>
            <person name="Rivera-Colon A.G."/>
            <person name="Rayamajhi N."/>
            <person name="Minhas B.F."/>
            <person name="Madrigal G."/>
            <person name="Bilyk K.T."/>
            <person name="Yoon V."/>
            <person name="Hune M."/>
            <person name="Gregory S."/>
            <person name="Cheng C.H.C."/>
            <person name="Catchen J.M."/>
        </authorList>
    </citation>
    <scope>NUCLEOTIDE SEQUENCE [LARGE SCALE GENOMIC DNA]</scope>
    <source>
        <strain evidence="1">JC2023a</strain>
    </source>
</reference>
<evidence type="ECO:0000313" key="1">
    <source>
        <dbReference type="EMBL" id="KAK5879446.1"/>
    </source>
</evidence>
<dbReference type="EMBL" id="JAULUE010002065">
    <property type="protein sequence ID" value="KAK5879446.1"/>
    <property type="molecule type" value="Genomic_DNA"/>
</dbReference>
<protein>
    <submittedName>
        <fullName evidence="1">Uncharacterized protein</fullName>
    </submittedName>
</protein>
<gene>
    <name evidence="1" type="ORF">CesoFtcFv8_024745</name>
</gene>
<proteinExistence type="predicted"/>
<name>A0AAN8B6E8_9TELE</name>
<accession>A0AAN8B6E8</accession>
<sequence length="159" mass="17894">MEATKELKVLTFLTCVGMLMKNDYVVNEQLKTLVTELPFSQARMQVLKLQSAMMLPKVLGTSIWTLADGIPYRMNKPPPTPTQKSRCLPVTSKRLWSVEELGFIDYKASLRDAYTSFVKKCQATGTPVRNIGAFKRRCNRTVAEQQHPSSMAGESNADF</sequence>
<keyword evidence="2" id="KW-1185">Reference proteome</keyword>
<dbReference type="Proteomes" id="UP001335648">
    <property type="component" value="Unassembled WGS sequence"/>
</dbReference>
<comment type="caution">
    <text evidence="1">The sequence shown here is derived from an EMBL/GenBank/DDBJ whole genome shotgun (WGS) entry which is preliminary data.</text>
</comment>
<organism evidence="1 2">
    <name type="scientific">Champsocephalus esox</name>
    <name type="common">pike icefish</name>
    <dbReference type="NCBI Taxonomy" id="159716"/>
    <lineage>
        <taxon>Eukaryota</taxon>
        <taxon>Metazoa</taxon>
        <taxon>Chordata</taxon>
        <taxon>Craniata</taxon>
        <taxon>Vertebrata</taxon>
        <taxon>Euteleostomi</taxon>
        <taxon>Actinopterygii</taxon>
        <taxon>Neopterygii</taxon>
        <taxon>Teleostei</taxon>
        <taxon>Neoteleostei</taxon>
        <taxon>Acanthomorphata</taxon>
        <taxon>Eupercaria</taxon>
        <taxon>Perciformes</taxon>
        <taxon>Notothenioidei</taxon>
        <taxon>Channichthyidae</taxon>
        <taxon>Champsocephalus</taxon>
    </lineage>
</organism>
<evidence type="ECO:0000313" key="2">
    <source>
        <dbReference type="Proteomes" id="UP001335648"/>
    </source>
</evidence>